<dbReference type="GO" id="GO:0030154">
    <property type="term" value="P:cell differentiation"/>
    <property type="evidence" value="ECO:0007669"/>
    <property type="project" value="TreeGrafter"/>
</dbReference>
<dbReference type="AlphaFoldDB" id="A0A822ZYB8"/>
<comment type="subcellular location">
    <subcellularLocation>
        <location evidence="1 6">Nucleus</location>
    </subcellularLocation>
</comment>
<accession>A0A822ZYB8</accession>
<dbReference type="SMART" id="SM00339">
    <property type="entry name" value="FH"/>
    <property type="match status" value="1"/>
</dbReference>
<dbReference type="GO" id="GO:0005634">
    <property type="term" value="C:nucleus"/>
    <property type="evidence" value="ECO:0007669"/>
    <property type="project" value="UniProtKB-SubCell"/>
</dbReference>
<dbReference type="InterPro" id="IPR036388">
    <property type="entry name" value="WH-like_DNA-bd_sf"/>
</dbReference>
<evidence type="ECO:0000256" key="2">
    <source>
        <dbReference type="ARBA" id="ARBA00023015"/>
    </source>
</evidence>
<dbReference type="EMBL" id="BK013019">
    <property type="protein sequence ID" value="DAD52847.1"/>
    <property type="molecule type" value="mRNA"/>
</dbReference>
<dbReference type="Gene3D" id="1.10.10.10">
    <property type="entry name" value="Winged helix-like DNA-binding domain superfamily/Winged helix DNA-binding domain"/>
    <property type="match status" value="1"/>
</dbReference>
<feature type="DNA-binding region" description="Fork-head" evidence="6">
    <location>
        <begin position="166"/>
        <end position="260"/>
    </location>
</feature>
<evidence type="ECO:0000313" key="9">
    <source>
        <dbReference type="EMBL" id="DAD52847.1"/>
    </source>
</evidence>
<protein>
    <submittedName>
        <fullName evidence="9">Forkhead box C1</fullName>
    </submittedName>
</protein>
<reference evidence="9" key="1">
    <citation type="journal article" name="Sci. Rep.">
        <title>Analysis of Fox genes in Schmidtea mediterranea reveals new families and a conserved role of Smed-foxO in controlling cell death.</title>
        <authorList>
            <person name="Pascual-Carreras E."/>
            <person name="Herrera-Ubeda C."/>
            <person name="Rossello M."/>
            <person name="Coronel-Cordoba P."/>
            <person name="Garcia-Fernandez J."/>
            <person name="Salo E."/>
            <person name="Adell T."/>
        </authorList>
    </citation>
    <scope>NUCLEOTIDE SEQUENCE</scope>
</reference>
<dbReference type="GO" id="GO:0000978">
    <property type="term" value="F:RNA polymerase II cis-regulatory region sequence-specific DNA binding"/>
    <property type="evidence" value="ECO:0007669"/>
    <property type="project" value="TreeGrafter"/>
</dbReference>
<dbReference type="GO" id="GO:0000981">
    <property type="term" value="F:DNA-binding transcription factor activity, RNA polymerase II-specific"/>
    <property type="evidence" value="ECO:0007669"/>
    <property type="project" value="TreeGrafter"/>
</dbReference>
<organism evidence="9">
    <name type="scientific">Schmidtea mediterranea</name>
    <name type="common">Freshwater planarian flatworm</name>
    <dbReference type="NCBI Taxonomy" id="79327"/>
    <lineage>
        <taxon>Eukaryota</taxon>
        <taxon>Metazoa</taxon>
        <taxon>Spiralia</taxon>
        <taxon>Lophotrochozoa</taxon>
        <taxon>Platyhelminthes</taxon>
        <taxon>Rhabditophora</taxon>
        <taxon>Seriata</taxon>
        <taxon>Tricladida</taxon>
        <taxon>Continenticola</taxon>
        <taxon>Geoplanoidea</taxon>
        <taxon>Dugesiidae</taxon>
        <taxon>Schmidtea</taxon>
    </lineage>
</organism>
<keyword evidence="5 6" id="KW-0539">Nucleus</keyword>
<dbReference type="InterPro" id="IPR050211">
    <property type="entry name" value="FOX_domain-containing"/>
</dbReference>
<feature type="region of interest" description="Disordered" evidence="7">
    <location>
        <begin position="266"/>
        <end position="298"/>
    </location>
</feature>
<feature type="domain" description="Fork-head" evidence="8">
    <location>
        <begin position="166"/>
        <end position="260"/>
    </location>
</feature>
<dbReference type="Pfam" id="PF00250">
    <property type="entry name" value="Forkhead"/>
    <property type="match status" value="1"/>
</dbReference>
<evidence type="ECO:0000256" key="7">
    <source>
        <dbReference type="SAM" id="MobiDB-lite"/>
    </source>
</evidence>
<evidence type="ECO:0000256" key="1">
    <source>
        <dbReference type="ARBA" id="ARBA00004123"/>
    </source>
</evidence>
<keyword evidence="4" id="KW-0804">Transcription</keyword>
<dbReference type="PROSITE" id="PS00658">
    <property type="entry name" value="FORK_HEAD_2"/>
    <property type="match status" value="1"/>
</dbReference>
<keyword evidence="2" id="KW-0805">Transcription regulation</keyword>
<dbReference type="PROSITE" id="PS50039">
    <property type="entry name" value="FORK_HEAD_3"/>
    <property type="match status" value="1"/>
</dbReference>
<name>A0A822ZYB8_SCHMD</name>
<evidence type="ECO:0000256" key="4">
    <source>
        <dbReference type="ARBA" id="ARBA00023163"/>
    </source>
</evidence>
<dbReference type="InterPro" id="IPR036390">
    <property type="entry name" value="WH_DNA-bd_sf"/>
</dbReference>
<dbReference type="GO" id="GO:0009653">
    <property type="term" value="P:anatomical structure morphogenesis"/>
    <property type="evidence" value="ECO:0007669"/>
    <property type="project" value="TreeGrafter"/>
</dbReference>
<dbReference type="InterPro" id="IPR030456">
    <property type="entry name" value="TF_fork_head_CS_2"/>
</dbReference>
<evidence type="ECO:0000256" key="6">
    <source>
        <dbReference type="PROSITE-ProRule" id="PRU00089"/>
    </source>
</evidence>
<dbReference type="SUPFAM" id="SSF46785">
    <property type="entry name" value="Winged helix' DNA-binding domain"/>
    <property type="match status" value="1"/>
</dbReference>
<keyword evidence="3 6" id="KW-0238">DNA-binding</keyword>
<evidence type="ECO:0000259" key="8">
    <source>
        <dbReference type="PROSITE" id="PS50039"/>
    </source>
</evidence>
<evidence type="ECO:0000256" key="5">
    <source>
        <dbReference type="ARBA" id="ARBA00023242"/>
    </source>
</evidence>
<dbReference type="PANTHER" id="PTHR11829:SF388">
    <property type="entry name" value="FORK HEAD DOMAIN-CONTAINING PROTEIN L1-RELATED"/>
    <property type="match status" value="1"/>
</dbReference>
<dbReference type="PRINTS" id="PR00053">
    <property type="entry name" value="FORKHEAD"/>
</dbReference>
<sequence length="585" mass="64958">MQLCKFEVNSSNSSITASGSNGPLFLPSLATVANNCHLPLNVSNSNNNQNDEPPFISWNPTNMAACYNQGLASPKPASFWAASNNGSLNSNNFMSCLANPGQGLIQQTYEHMSSYYGNSSLIPPYSTSYSMGNSPIPNARFLTHYGSHSNHPNMSSSRNPSRDLVKPPYSYIALITMAVHAHPEKKVTLSGIYQFIMEKFPYYRENKQGWQNSIRHNLSLNECFIKIPRDDKKPGKGSYWALHPQAYNMFENGSFLRRRRRFKAKDVLQDREDRKRKQQEDECNIFTSTSKDDDEKNEKLSVISKNGDLNKSYSESVEHSDQSQSIIENELSQETKLGHDSSINNVNHTNNETFQNRTSQFETSLGGSEDNPFHFDDNKNLTSFNNFGNGFFMKNESSDSIPFPLTLTNTNEGLSVNNNTNSDYFQFMGRYAGQESTDVSTAFSSVTNHSGDLEDHIQNYQQLSAFQNYTNPHSSLTAAAAAAWYAAAHDTNSVLGYPISNNYNASSSILGCNPNMPFSGSLSPHSAQVSNTSSSMTTSQSNTISSFFNNTDLVGSLNFGAGILSSNSPNYIPTHHPSLTNYYLI</sequence>
<evidence type="ECO:0000256" key="3">
    <source>
        <dbReference type="ARBA" id="ARBA00023125"/>
    </source>
</evidence>
<dbReference type="PANTHER" id="PTHR11829">
    <property type="entry name" value="FORKHEAD BOX PROTEIN"/>
    <property type="match status" value="1"/>
</dbReference>
<dbReference type="InterPro" id="IPR001766">
    <property type="entry name" value="Fork_head_dom"/>
</dbReference>
<feature type="compositionally biased region" description="Basic and acidic residues" evidence="7">
    <location>
        <begin position="266"/>
        <end position="280"/>
    </location>
</feature>
<proteinExistence type="evidence at transcript level"/>
<dbReference type="FunFam" id="1.10.10.10:FF:000016">
    <property type="entry name" value="Forkhead box protein I1"/>
    <property type="match status" value="1"/>
</dbReference>
<gene>
    <name evidence="9" type="primary">foxC1</name>
</gene>